<comment type="caution">
    <text evidence="1">The sequence shown here is derived from an EMBL/GenBank/DDBJ whole genome shotgun (WGS) entry which is preliminary data.</text>
</comment>
<reference evidence="1 2" key="1">
    <citation type="submission" date="2024-11" db="EMBL/GenBank/DDBJ databases">
        <title>A near-complete genome assembly of Cinchona calisaya.</title>
        <authorList>
            <person name="Lian D.C."/>
            <person name="Zhao X.W."/>
            <person name="Wei L."/>
        </authorList>
    </citation>
    <scope>NUCLEOTIDE SEQUENCE [LARGE SCALE GENOMIC DNA]</scope>
    <source>
        <tissue evidence="1">Nenye</tissue>
    </source>
</reference>
<accession>A0ABD3ASY2</accession>
<dbReference type="Proteomes" id="UP001630127">
    <property type="component" value="Unassembled WGS sequence"/>
</dbReference>
<proteinExistence type="predicted"/>
<name>A0ABD3ASY2_9GENT</name>
<protein>
    <submittedName>
        <fullName evidence="1">Uncharacterized protein</fullName>
    </submittedName>
</protein>
<dbReference type="AlphaFoldDB" id="A0ABD3ASY2"/>
<dbReference type="EMBL" id="JBJUIK010000002">
    <property type="protein sequence ID" value="KAL3534290.1"/>
    <property type="molecule type" value="Genomic_DNA"/>
</dbReference>
<keyword evidence="2" id="KW-1185">Reference proteome</keyword>
<evidence type="ECO:0000313" key="1">
    <source>
        <dbReference type="EMBL" id="KAL3534290.1"/>
    </source>
</evidence>
<organism evidence="1 2">
    <name type="scientific">Cinchona calisaya</name>
    <dbReference type="NCBI Taxonomy" id="153742"/>
    <lineage>
        <taxon>Eukaryota</taxon>
        <taxon>Viridiplantae</taxon>
        <taxon>Streptophyta</taxon>
        <taxon>Embryophyta</taxon>
        <taxon>Tracheophyta</taxon>
        <taxon>Spermatophyta</taxon>
        <taxon>Magnoliopsida</taxon>
        <taxon>eudicotyledons</taxon>
        <taxon>Gunneridae</taxon>
        <taxon>Pentapetalae</taxon>
        <taxon>asterids</taxon>
        <taxon>lamiids</taxon>
        <taxon>Gentianales</taxon>
        <taxon>Rubiaceae</taxon>
        <taxon>Cinchonoideae</taxon>
        <taxon>Cinchoneae</taxon>
        <taxon>Cinchona</taxon>
    </lineage>
</organism>
<sequence>MTKITTASTTVLIDEDHLLLVTVVAASGIDLAAGKYNASVHSFVTATQVIGNTTVAAQAREVLQLCEFVLQLRKFEVEQLLLQSPREMMCGCHRINHSFS</sequence>
<gene>
    <name evidence="1" type="ORF">ACH5RR_002751</name>
</gene>
<evidence type="ECO:0000313" key="2">
    <source>
        <dbReference type="Proteomes" id="UP001630127"/>
    </source>
</evidence>